<dbReference type="InterPro" id="IPR016181">
    <property type="entry name" value="Acyl_CoA_acyltransferase"/>
</dbReference>
<evidence type="ECO:0000256" key="8">
    <source>
        <dbReference type="SAM" id="MobiDB-lite"/>
    </source>
</evidence>
<proteinExistence type="inferred from homology"/>
<dbReference type="Gene3D" id="3.40.630.30">
    <property type="match status" value="1"/>
</dbReference>
<dbReference type="Gene3D" id="3.30.60.60">
    <property type="entry name" value="N-acetyl transferase-like"/>
    <property type="match status" value="1"/>
</dbReference>
<feature type="region of interest" description="Disordered" evidence="8">
    <location>
        <begin position="1"/>
        <end position="34"/>
    </location>
</feature>
<evidence type="ECO:0000256" key="1">
    <source>
        <dbReference type="ARBA" id="ARBA00004123"/>
    </source>
</evidence>
<dbReference type="GO" id="GO:0005634">
    <property type="term" value="C:nucleus"/>
    <property type="evidence" value="ECO:0007669"/>
    <property type="project" value="UniProtKB-SubCell"/>
</dbReference>
<keyword evidence="4" id="KW-0808">Transferase</keyword>
<keyword evidence="5" id="KW-0007">Acetylation</keyword>
<dbReference type="SUPFAM" id="SSF54160">
    <property type="entry name" value="Chromo domain-like"/>
    <property type="match status" value="1"/>
</dbReference>
<dbReference type="Gene3D" id="2.30.30.140">
    <property type="match status" value="1"/>
</dbReference>
<name>A0A7S4BKN4_CHRCT</name>
<protein>
    <recommendedName>
        <fullName evidence="3">histone acetyltransferase</fullName>
        <ecNumber evidence="3">2.3.1.48</ecNumber>
    </recommendedName>
</protein>
<evidence type="ECO:0000313" key="10">
    <source>
        <dbReference type="EMBL" id="CAE0768753.1"/>
    </source>
</evidence>
<organism evidence="10">
    <name type="scientific">Chrysotila carterae</name>
    <name type="common">Marine alga</name>
    <name type="synonym">Syracosphaera carterae</name>
    <dbReference type="NCBI Taxonomy" id="13221"/>
    <lineage>
        <taxon>Eukaryota</taxon>
        <taxon>Haptista</taxon>
        <taxon>Haptophyta</taxon>
        <taxon>Prymnesiophyceae</taxon>
        <taxon>Isochrysidales</taxon>
        <taxon>Isochrysidaceae</taxon>
        <taxon>Chrysotila</taxon>
    </lineage>
</organism>
<dbReference type="Gene3D" id="1.10.10.10">
    <property type="entry name" value="Winged helix-like DNA-binding domain superfamily/Winged helix DNA-binding domain"/>
    <property type="match status" value="1"/>
</dbReference>
<dbReference type="InterPro" id="IPR036388">
    <property type="entry name" value="WH-like_DNA-bd_sf"/>
</dbReference>
<feature type="domain" description="MYST-type HAT" evidence="9">
    <location>
        <begin position="166"/>
        <end position="440"/>
    </location>
</feature>
<evidence type="ECO:0000259" key="9">
    <source>
        <dbReference type="PROSITE" id="PS51726"/>
    </source>
</evidence>
<dbReference type="GO" id="GO:0004402">
    <property type="term" value="F:histone acetyltransferase activity"/>
    <property type="evidence" value="ECO:0007669"/>
    <property type="project" value="InterPro"/>
</dbReference>
<evidence type="ECO:0000256" key="4">
    <source>
        <dbReference type="ARBA" id="ARBA00022679"/>
    </source>
</evidence>
<evidence type="ECO:0000256" key="7">
    <source>
        <dbReference type="PIRSR" id="PIRSR602717-51"/>
    </source>
</evidence>
<keyword evidence="6" id="KW-0539">Nucleus</keyword>
<accession>A0A7S4BKN4</accession>
<reference evidence="10" key="1">
    <citation type="submission" date="2021-01" db="EMBL/GenBank/DDBJ databases">
        <authorList>
            <person name="Corre E."/>
            <person name="Pelletier E."/>
            <person name="Niang G."/>
            <person name="Scheremetjew M."/>
            <person name="Finn R."/>
            <person name="Kale V."/>
            <person name="Holt S."/>
            <person name="Cochrane G."/>
            <person name="Meng A."/>
            <person name="Brown T."/>
            <person name="Cohen L."/>
        </authorList>
    </citation>
    <scope>NUCLEOTIDE SEQUENCE</scope>
    <source>
        <strain evidence="10">CCMP645</strain>
    </source>
</reference>
<evidence type="ECO:0000256" key="6">
    <source>
        <dbReference type="ARBA" id="ARBA00023242"/>
    </source>
</evidence>
<dbReference type="PANTHER" id="PTHR10615">
    <property type="entry name" value="HISTONE ACETYLTRANSFERASE"/>
    <property type="match status" value="1"/>
</dbReference>
<dbReference type="FunFam" id="3.30.60.60:FF:000001">
    <property type="entry name" value="Histone acetyltransferase"/>
    <property type="match status" value="1"/>
</dbReference>
<dbReference type="SUPFAM" id="SSF55729">
    <property type="entry name" value="Acyl-CoA N-acyltransferases (Nat)"/>
    <property type="match status" value="1"/>
</dbReference>
<evidence type="ECO:0000256" key="2">
    <source>
        <dbReference type="ARBA" id="ARBA00010107"/>
    </source>
</evidence>
<dbReference type="AlphaFoldDB" id="A0A7S4BKN4"/>
<dbReference type="InterPro" id="IPR016197">
    <property type="entry name" value="Chromo-like_dom_sf"/>
</dbReference>
<dbReference type="Pfam" id="PF17772">
    <property type="entry name" value="zf-MYST"/>
    <property type="match status" value="1"/>
</dbReference>
<dbReference type="InterPro" id="IPR040706">
    <property type="entry name" value="Zf-MYST"/>
</dbReference>
<evidence type="ECO:0000256" key="3">
    <source>
        <dbReference type="ARBA" id="ARBA00013184"/>
    </source>
</evidence>
<dbReference type="FunFam" id="3.40.630.30:FF:000002">
    <property type="entry name" value="Histone acetyltransferase"/>
    <property type="match status" value="1"/>
</dbReference>
<comment type="similarity">
    <text evidence="2">Belongs to the MYST (SAS/MOZ) family.</text>
</comment>
<feature type="active site" description="Proton donor/acceptor" evidence="7">
    <location>
        <position position="342"/>
    </location>
</feature>
<evidence type="ECO:0000256" key="5">
    <source>
        <dbReference type="ARBA" id="ARBA00022990"/>
    </source>
</evidence>
<comment type="subcellular location">
    <subcellularLocation>
        <location evidence="1">Nucleus</location>
    </subcellularLocation>
</comment>
<dbReference type="FunFam" id="1.10.10.10:FF:000022">
    <property type="entry name" value="Histone acetyltransferase"/>
    <property type="match status" value="1"/>
</dbReference>
<dbReference type="InterPro" id="IPR025995">
    <property type="entry name" value="Tudor-knot"/>
</dbReference>
<dbReference type="Pfam" id="PF11717">
    <property type="entry name" value="Tudor-knot"/>
    <property type="match status" value="1"/>
</dbReference>
<dbReference type="GO" id="GO:0006355">
    <property type="term" value="P:regulation of DNA-templated transcription"/>
    <property type="evidence" value="ECO:0007669"/>
    <property type="project" value="InterPro"/>
</dbReference>
<gene>
    <name evidence="10" type="ORF">PCAR00345_LOCUS21365</name>
</gene>
<sequence length="452" mass="51860">MSPEAASLTMQAAASKQPADPTISPPNLSNSGKVEDAGIRDELAAAVDPPNYEHEIGQRLHCEWRQNETRECEVVERRALANGAHEYYVHYANFNRRLDEWVSADRLSEMQPQAPMVRRGASAEKRRKLDPVLDPAFGERPPPTAEVEEVAGELDAVTRREHEAATRVKNINKVVLGKWEIETWYYSPFPPEYLNCDTLYFCEFDMHFVRSHAALQRYMKRSDAVHPPGNEIYRNGSISVFEVDGNRSLTYCQNLCLLAKLFLDHKNLYYDVEPFLFYVLTECDEHGCHPVAFFSKEKVSVMDYNLACILTLPPYQRRGYGRFLIALSYELSRLEGKAGTPERPLSDMGLVGYRSYWAQVLLRILQTHRGAISIEQLSQLSAIRIDDVMSTLQALHLIKYWKGQHMLCISPKVLRDYVYFEQGPSCSEASFDPSRLQWTPYHDRPPLERCLS</sequence>
<dbReference type="InterPro" id="IPR050603">
    <property type="entry name" value="MYST_HAT"/>
</dbReference>
<dbReference type="PROSITE" id="PS51726">
    <property type="entry name" value="MYST_HAT"/>
    <property type="match status" value="1"/>
</dbReference>
<dbReference type="EMBL" id="HBIZ01033527">
    <property type="protein sequence ID" value="CAE0768753.1"/>
    <property type="molecule type" value="Transcribed_RNA"/>
</dbReference>
<dbReference type="EC" id="2.3.1.48" evidence="3"/>
<dbReference type="Pfam" id="PF01853">
    <property type="entry name" value="MOZ_SAS"/>
    <property type="match status" value="1"/>
</dbReference>
<dbReference type="InterPro" id="IPR002717">
    <property type="entry name" value="HAT_MYST-type"/>
</dbReference>